<dbReference type="RefSeq" id="WP_213163093.1">
    <property type="nucleotide sequence ID" value="NZ_CP058214.1"/>
</dbReference>
<dbReference type="Gene3D" id="3.30.1490.20">
    <property type="entry name" value="ATP-grasp fold, A domain"/>
    <property type="match status" value="1"/>
</dbReference>
<protein>
    <recommendedName>
        <fullName evidence="2">ATP-grasp domain-containing protein</fullName>
    </recommendedName>
</protein>
<proteinExistence type="predicted"/>
<evidence type="ECO:0000259" key="2">
    <source>
        <dbReference type="PROSITE" id="PS50975"/>
    </source>
</evidence>
<keyword evidence="1" id="KW-0547">Nucleotide-binding</keyword>
<name>A0A7S8HAV7_9HYPH</name>
<dbReference type="InterPro" id="IPR011761">
    <property type="entry name" value="ATP-grasp"/>
</dbReference>
<accession>A0A7S8HAV7</accession>
<dbReference type="InterPro" id="IPR013815">
    <property type="entry name" value="ATP_grasp_subdomain_1"/>
</dbReference>
<dbReference type="EMBL" id="CP058214">
    <property type="protein sequence ID" value="QPC41866.1"/>
    <property type="molecule type" value="Genomic_DNA"/>
</dbReference>
<evidence type="ECO:0000256" key="1">
    <source>
        <dbReference type="PROSITE-ProRule" id="PRU00409"/>
    </source>
</evidence>
<feature type="domain" description="ATP-grasp" evidence="2">
    <location>
        <begin position="130"/>
        <end position="318"/>
    </location>
</feature>
<dbReference type="GO" id="GO:0046872">
    <property type="term" value="F:metal ion binding"/>
    <property type="evidence" value="ECO:0007669"/>
    <property type="project" value="InterPro"/>
</dbReference>
<dbReference type="Gene3D" id="3.30.470.20">
    <property type="entry name" value="ATP-grasp fold, B domain"/>
    <property type="match status" value="1"/>
</dbReference>
<sequence>MTKPPSPTSQNDTVLLLGNYRPSLAAIRALAADGRRLVLGLGANEPGIEWSRHVKDIWQHPRLDEGDGAAFLAALKAFLAQRNDIGTLLPVSDEMVLFVARHRGEIAPLARIASPAADIVLACADKVESLTLARTHGVATHPFAVVHDREELFYDAERIGYPLALRPLTPGLKLFGQKALILEDRAALETAFTAWPAEHACLLLQRFADGQRHNLYFAARKGELVACVESLILRTNAPDGTGTSVLERTVEPTPALVEETRRLTAALDYTGVGFTQFIVARDGRSSCFLEIDARMSANLAVPEQSGVPLTRLALALADGGTAPEAGEAFAYRRDRLYAWTFGDLSGLKRAMLDRKVSLAGALGLSARIAAAAIRADGHLTWSLRDPMPTVAMFAYGLFGITIPAQILQGSHLIDTTAGTL</sequence>
<dbReference type="InterPro" id="IPR005479">
    <property type="entry name" value="CPAse_ATP-bd"/>
</dbReference>
<dbReference type="PROSITE" id="PS50975">
    <property type="entry name" value="ATP_GRASP"/>
    <property type="match status" value="1"/>
</dbReference>
<gene>
    <name evidence="3" type="ORF">HW532_03520</name>
</gene>
<keyword evidence="4" id="KW-1185">Reference proteome</keyword>
<keyword evidence="1" id="KW-0067">ATP-binding</keyword>
<evidence type="ECO:0000313" key="4">
    <source>
        <dbReference type="Proteomes" id="UP000593594"/>
    </source>
</evidence>
<dbReference type="SUPFAM" id="SSF56059">
    <property type="entry name" value="Glutathione synthetase ATP-binding domain-like"/>
    <property type="match status" value="1"/>
</dbReference>
<evidence type="ECO:0000313" key="3">
    <source>
        <dbReference type="EMBL" id="QPC41866.1"/>
    </source>
</evidence>
<dbReference type="Proteomes" id="UP000593594">
    <property type="component" value="Chromosome"/>
</dbReference>
<dbReference type="Pfam" id="PF02786">
    <property type="entry name" value="CPSase_L_D2"/>
    <property type="match status" value="1"/>
</dbReference>
<organism evidence="3 4">
    <name type="scientific">Kaustia mangrovi</name>
    <dbReference type="NCBI Taxonomy" id="2593653"/>
    <lineage>
        <taxon>Bacteria</taxon>
        <taxon>Pseudomonadati</taxon>
        <taxon>Pseudomonadota</taxon>
        <taxon>Alphaproteobacteria</taxon>
        <taxon>Hyphomicrobiales</taxon>
        <taxon>Parvibaculaceae</taxon>
        <taxon>Kaustia</taxon>
    </lineage>
</organism>
<dbReference type="KEGG" id="kmn:HW532_03520"/>
<dbReference type="GO" id="GO:0005524">
    <property type="term" value="F:ATP binding"/>
    <property type="evidence" value="ECO:0007669"/>
    <property type="project" value="UniProtKB-UniRule"/>
</dbReference>
<dbReference type="AlphaFoldDB" id="A0A7S8HAV7"/>
<reference evidence="3 4" key="1">
    <citation type="submission" date="2020-06" db="EMBL/GenBank/DDBJ databases">
        <title>Genome sequence of 2 isolates from Red Sea Mangroves.</title>
        <authorList>
            <person name="Sefrji F."/>
            <person name="Michoud G."/>
            <person name="Merlino G."/>
            <person name="Daffonchio D."/>
        </authorList>
    </citation>
    <scope>NUCLEOTIDE SEQUENCE [LARGE SCALE GENOMIC DNA]</scope>
    <source>
        <strain evidence="3 4">R1DC25</strain>
    </source>
</reference>